<evidence type="ECO:0000256" key="4">
    <source>
        <dbReference type="SAM" id="Coils"/>
    </source>
</evidence>
<gene>
    <name evidence="5" type="ORF">BDN71DRAFT_1437094</name>
</gene>
<keyword evidence="1" id="KW-0479">Metal-binding</keyword>
<proteinExistence type="predicted"/>
<evidence type="ECO:0000313" key="6">
    <source>
        <dbReference type="Proteomes" id="UP000807025"/>
    </source>
</evidence>
<evidence type="ECO:0008006" key="7">
    <source>
        <dbReference type="Google" id="ProtNLM"/>
    </source>
</evidence>
<dbReference type="PROSITE" id="PS00518">
    <property type="entry name" value="ZF_RING_1"/>
    <property type="match status" value="1"/>
</dbReference>
<keyword evidence="4" id="KW-0175">Coiled coil</keyword>
<evidence type="ECO:0000313" key="5">
    <source>
        <dbReference type="EMBL" id="KAF9487106.1"/>
    </source>
</evidence>
<name>A0A9P5ZGL7_PLEER</name>
<accession>A0A9P5ZGL7</accession>
<sequence length="194" mass="21574">MITDPEGEEQEILARSCSHVICLLCITRLREMAAAAAAEAEEAETQDSSGIQASTSVSCPICLTLFQPHIDEKRLFMSFIVGPADVNMNNSIAIASTKGQHLLGNIESYIRYQRSRATYLGKEVIDNEAIVQDFPKQRHVAEEWGGRLAGLIAEQRSTLETTTLSCDNLQKEINQMETEMEELRKLTATHLEGF</sequence>
<organism evidence="5 6">
    <name type="scientific">Pleurotus eryngii</name>
    <name type="common">Boletus of the steppes</name>
    <dbReference type="NCBI Taxonomy" id="5323"/>
    <lineage>
        <taxon>Eukaryota</taxon>
        <taxon>Fungi</taxon>
        <taxon>Dikarya</taxon>
        <taxon>Basidiomycota</taxon>
        <taxon>Agaricomycotina</taxon>
        <taxon>Agaricomycetes</taxon>
        <taxon>Agaricomycetidae</taxon>
        <taxon>Agaricales</taxon>
        <taxon>Pleurotineae</taxon>
        <taxon>Pleurotaceae</taxon>
        <taxon>Pleurotus</taxon>
    </lineage>
</organism>
<dbReference type="Proteomes" id="UP000807025">
    <property type="component" value="Unassembled WGS sequence"/>
</dbReference>
<dbReference type="InterPro" id="IPR017907">
    <property type="entry name" value="Znf_RING_CS"/>
</dbReference>
<feature type="coiled-coil region" evidence="4">
    <location>
        <begin position="159"/>
        <end position="189"/>
    </location>
</feature>
<evidence type="ECO:0000256" key="3">
    <source>
        <dbReference type="ARBA" id="ARBA00022833"/>
    </source>
</evidence>
<keyword evidence="2" id="KW-0863">Zinc-finger</keyword>
<protein>
    <recommendedName>
        <fullName evidence="7">RING-type domain-containing protein</fullName>
    </recommendedName>
</protein>
<evidence type="ECO:0000256" key="2">
    <source>
        <dbReference type="ARBA" id="ARBA00022771"/>
    </source>
</evidence>
<keyword evidence="3" id="KW-0862">Zinc</keyword>
<comment type="caution">
    <text evidence="5">The sequence shown here is derived from an EMBL/GenBank/DDBJ whole genome shotgun (WGS) entry which is preliminary data.</text>
</comment>
<dbReference type="EMBL" id="MU154820">
    <property type="protein sequence ID" value="KAF9487106.1"/>
    <property type="molecule type" value="Genomic_DNA"/>
</dbReference>
<evidence type="ECO:0000256" key="1">
    <source>
        <dbReference type="ARBA" id="ARBA00022723"/>
    </source>
</evidence>
<dbReference type="AlphaFoldDB" id="A0A9P5ZGL7"/>
<reference evidence="5" key="1">
    <citation type="submission" date="2020-11" db="EMBL/GenBank/DDBJ databases">
        <authorList>
            <consortium name="DOE Joint Genome Institute"/>
            <person name="Ahrendt S."/>
            <person name="Riley R."/>
            <person name="Andreopoulos W."/>
            <person name="Labutti K."/>
            <person name="Pangilinan J."/>
            <person name="Ruiz-Duenas F.J."/>
            <person name="Barrasa J.M."/>
            <person name="Sanchez-Garcia M."/>
            <person name="Camarero S."/>
            <person name="Miyauchi S."/>
            <person name="Serrano A."/>
            <person name="Linde D."/>
            <person name="Babiker R."/>
            <person name="Drula E."/>
            <person name="Ayuso-Fernandez I."/>
            <person name="Pacheco R."/>
            <person name="Padilla G."/>
            <person name="Ferreira P."/>
            <person name="Barriuso J."/>
            <person name="Kellner H."/>
            <person name="Castanera R."/>
            <person name="Alfaro M."/>
            <person name="Ramirez L."/>
            <person name="Pisabarro A.G."/>
            <person name="Kuo A."/>
            <person name="Tritt A."/>
            <person name="Lipzen A."/>
            <person name="He G."/>
            <person name="Yan M."/>
            <person name="Ng V."/>
            <person name="Cullen D."/>
            <person name="Martin F."/>
            <person name="Rosso M.-N."/>
            <person name="Henrissat B."/>
            <person name="Hibbett D."/>
            <person name="Martinez A.T."/>
            <person name="Grigoriev I.V."/>
        </authorList>
    </citation>
    <scope>NUCLEOTIDE SEQUENCE</scope>
    <source>
        <strain evidence="5">ATCC 90797</strain>
    </source>
</reference>
<dbReference type="GO" id="GO:0008270">
    <property type="term" value="F:zinc ion binding"/>
    <property type="evidence" value="ECO:0007669"/>
    <property type="project" value="UniProtKB-KW"/>
</dbReference>
<keyword evidence="6" id="KW-1185">Reference proteome</keyword>